<reference evidence="7" key="1">
    <citation type="journal article" date="2019" name="Int. J. Syst. Evol. Microbiol.">
        <title>The Global Catalogue of Microorganisms (GCM) 10K type strain sequencing project: providing services to taxonomists for standard genome sequencing and annotation.</title>
        <authorList>
            <consortium name="The Broad Institute Genomics Platform"/>
            <consortium name="The Broad Institute Genome Sequencing Center for Infectious Disease"/>
            <person name="Wu L."/>
            <person name="Ma J."/>
        </authorList>
    </citation>
    <scope>NUCLEOTIDE SEQUENCE [LARGE SCALE GENOMIC DNA]</scope>
    <source>
        <strain evidence="7">CGMCC 1.15180</strain>
    </source>
</reference>
<keyword evidence="6" id="KW-0489">Methyltransferase</keyword>
<evidence type="ECO:0000313" key="6">
    <source>
        <dbReference type="EMBL" id="MFD2036393.1"/>
    </source>
</evidence>
<dbReference type="EMBL" id="JBHUHR010000043">
    <property type="protein sequence ID" value="MFD2036393.1"/>
    <property type="molecule type" value="Genomic_DNA"/>
</dbReference>
<sequence>MTELLRIVLPIYFIVYFGVAFVLKSVIVARRIGKNPLVLPKDDSAYGLIGLYFRLTLIAMLIYVVAYALFPTWHDKFLPIIQLDKQTIKYVGLAILFISLAWTVIAQGHMKNSWRIGIDTDTKTELVTSGLFAISRNPIFFGMILSLGGLFLTTPNALTALFLILGYVLIQIQIRLEEEFLTIEHGQEYLNYKQKVRRLI</sequence>
<keyword evidence="6" id="KW-0808">Transferase</keyword>
<proteinExistence type="predicted"/>
<dbReference type="PANTHER" id="PTHR12714">
    <property type="entry name" value="PROTEIN-S ISOPRENYLCYSTEINE O-METHYLTRANSFERASE"/>
    <property type="match status" value="1"/>
</dbReference>
<feature type="transmembrane region" description="Helical" evidence="5">
    <location>
        <begin position="49"/>
        <end position="70"/>
    </location>
</feature>
<evidence type="ECO:0000256" key="4">
    <source>
        <dbReference type="ARBA" id="ARBA00023136"/>
    </source>
</evidence>
<dbReference type="EC" id="2.1.1.334" evidence="6"/>
<feature type="transmembrane region" description="Helical" evidence="5">
    <location>
        <begin position="139"/>
        <end position="170"/>
    </location>
</feature>
<comment type="caution">
    <text evidence="6">The sequence shown here is derived from an EMBL/GenBank/DDBJ whole genome shotgun (WGS) entry which is preliminary data.</text>
</comment>
<dbReference type="GO" id="GO:0032259">
    <property type="term" value="P:methylation"/>
    <property type="evidence" value="ECO:0007669"/>
    <property type="project" value="UniProtKB-KW"/>
</dbReference>
<dbReference type="InterPro" id="IPR007318">
    <property type="entry name" value="Phopholipid_MeTrfase"/>
</dbReference>
<gene>
    <name evidence="6" type="ORF">ACFSKL_16430</name>
</gene>
<evidence type="ECO:0000256" key="1">
    <source>
        <dbReference type="ARBA" id="ARBA00004127"/>
    </source>
</evidence>
<dbReference type="PANTHER" id="PTHR12714:SF9">
    <property type="entry name" value="PROTEIN-S-ISOPRENYLCYSTEINE O-METHYLTRANSFERASE"/>
    <property type="match status" value="1"/>
</dbReference>
<comment type="subcellular location">
    <subcellularLocation>
        <location evidence="1">Endomembrane system</location>
        <topology evidence="1">Multi-pass membrane protein</topology>
    </subcellularLocation>
</comment>
<keyword evidence="3 5" id="KW-1133">Transmembrane helix</keyword>
<organism evidence="6 7">
    <name type="scientific">Belliella marina</name>
    <dbReference type="NCBI Taxonomy" id="1644146"/>
    <lineage>
        <taxon>Bacteria</taxon>
        <taxon>Pseudomonadati</taxon>
        <taxon>Bacteroidota</taxon>
        <taxon>Cytophagia</taxon>
        <taxon>Cytophagales</taxon>
        <taxon>Cyclobacteriaceae</taxon>
        <taxon>Belliella</taxon>
    </lineage>
</organism>
<dbReference type="GO" id="GO:0004671">
    <property type="term" value="F:protein C-terminal S-isoprenylcysteine carboxyl O-methyltransferase activity"/>
    <property type="evidence" value="ECO:0007669"/>
    <property type="project" value="UniProtKB-EC"/>
</dbReference>
<evidence type="ECO:0000256" key="5">
    <source>
        <dbReference type="SAM" id="Phobius"/>
    </source>
</evidence>
<evidence type="ECO:0000256" key="2">
    <source>
        <dbReference type="ARBA" id="ARBA00022692"/>
    </source>
</evidence>
<dbReference type="RefSeq" id="WP_376887424.1">
    <property type="nucleotide sequence ID" value="NZ_JBHUHR010000043.1"/>
</dbReference>
<evidence type="ECO:0000256" key="3">
    <source>
        <dbReference type="ARBA" id="ARBA00022989"/>
    </source>
</evidence>
<keyword evidence="2 5" id="KW-0812">Transmembrane</keyword>
<dbReference type="EC" id="2.1.1.100" evidence="6"/>
<feature type="transmembrane region" description="Helical" evidence="5">
    <location>
        <begin position="7"/>
        <end position="29"/>
    </location>
</feature>
<dbReference type="Pfam" id="PF04191">
    <property type="entry name" value="PEMT"/>
    <property type="match status" value="1"/>
</dbReference>
<accession>A0ABW4VNM7</accession>
<feature type="transmembrane region" description="Helical" evidence="5">
    <location>
        <begin position="90"/>
        <end position="110"/>
    </location>
</feature>
<dbReference type="Gene3D" id="1.20.120.1630">
    <property type="match status" value="1"/>
</dbReference>
<keyword evidence="4 5" id="KW-0472">Membrane</keyword>
<dbReference type="Proteomes" id="UP001597361">
    <property type="component" value="Unassembled WGS sequence"/>
</dbReference>
<evidence type="ECO:0000313" key="7">
    <source>
        <dbReference type="Proteomes" id="UP001597361"/>
    </source>
</evidence>
<keyword evidence="7" id="KW-1185">Reference proteome</keyword>
<protein>
    <submittedName>
        <fullName evidence="6">Methyltransferase family protein</fullName>
        <ecNumber evidence="6">2.1.1.100</ecNumber>
        <ecNumber evidence="6">2.1.1.334</ecNumber>
    </submittedName>
</protein>
<name>A0ABW4VNM7_9BACT</name>